<proteinExistence type="predicted"/>
<keyword evidence="4" id="KW-0472">Membrane</keyword>
<keyword evidence="4" id="KW-0812">Transmembrane</keyword>
<feature type="domain" description="GGDEF" evidence="5">
    <location>
        <begin position="257"/>
        <end position="388"/>
    </location>
</feature>
<dbReference type="InterPro" id="IPR050469">
    <property type="entry name" value="Diguanylate_Cyclase"/>
</dbReference>
<dbReference type="PANTHER" id="PTHR45138">
    <property type="entry name" value="REGULATORY COMPONENTS OF SENSORY TRANSDUCTION SYSTEM"/>
    <property type="match status" value="1"/>
</dbReference>
<accession>A0ABX2FXF4</accession>
<keyword evidence="7" id="KW-1185">Reference proteome</keyword>
<feature type="region of interest" description="Disordered" evidence="3">
    <location>
        <begin position="1"/>
        <end position="23"/>
    </location>
</feature>
<organism evidence="6 7">
    <name type="scientific">Sphaerotilus uruguayifluvii</name>
    <dbReference type="NCBI Taxonomy" id="2735897"/>
    <lineage>
        <taxon>Bacteria</taxon>
        <taxon>Pseudomonadati</taxon>
        <taxon>Pseudomonadota</taxon>
        <taxon>Betaproteobacteria</taxon>
        <taxon>Burkholderiales</taxon>
        <taxon>Sphaerotilaceae</taxon>
        <taxon>Sphaerotilus</taxon>
    </lineage>
</organism>
<feature type="transmembrane region" description="Helical" evidence="4">
    <location>
        <begin position="48"/>
        <end position="69"/>
    </location>
</feature>
<protein>
    <recommendedName>
        <fullName evidence="1">diguanylate cyclase</fullName>
        <ecNumber evidence="1">2.7.7.65</ecNumber>
    </recommendedName>
</protein>
<evidence type="ECO:0000256" key="2">
    <source>
        <dbReference type="ARBA" id="ARBA00034247"/>
    </source>
</evidence>
<dbReference type="CDD" id="cd01949">
    <property type="entry name" value="GGDEF"/>
    <property type="match status" value="1"/>
</dbReference>
<feature type="compositionally biased region" description="Pro residues" evidence="3">
    <location>
        <begin position="1"/>
        <end position="14"/>
    </location>
</feature>
<evidence type="ECO:0000313" key="6">
    <source>
        <dbReference type="EMBL" id="NRT54706.1"/>
    </source>
</evidence>
<feature type="transmembrane region" description="Helical" evidence="4">
    <location>
        <begin position="156"/>
        <end position="174"/>
    </location>
</feature>
<comment type="catalytic activity">
    <reaction evidence="2">
        <text>2 GTP = 3',3'-c-di-GMP + 2 diphosphate</text>
        <dbReference type="Rhea" id="RHEA:24898"/>
        <dbReference type="ChEBI" id="CHEBI:33019"/>
        <dbReference type="ChEBI" id="CHEBI:37565"/>
        <dbReference type="ChEBI" id="CHEBI:58805"/>
        <dbReference type="EC" id="2.7.7.65"/>
    </reaction>
</comment>
<feature type="transmembrane region" description="Helical" evidence="4">
    <location>
        <begin position="186"/>
        <end position="207"/>
    </location>
</feature>
<dbReference type="SUPFAM" id="SSF55073">
    <property type="entry name" value="Nucleotide cyclase"/>
    <property type="match status" value="1"/>
</dbReference>
<evidence type="ECO:0000256" key="4">
    <source>
        <dbReference type="SAM" id="Phobius"/>
    </source>
</evidence>
<dbReference type="InterPro" id="IPR043128">
    <property type="entry name" value="Rev_trsase/Diguanyl_cyclase"/>
</dbReference>
<dbReference type="RefSeq" id="WP_173803631.1">
    <property type="nucleotide sequence ID" value="NZ_JABSNM010000001.1"/>
</dbReference>
<dbReference type="InterPro" id="IPR029787">
    <property type="entry name" value="Nucleotide_cyclase"/>
</dbReference>
<keyword evidence="4" id="KW-1133">Transmembrane helix</keyword>
<feature type="transmembrane region" description="Helical" evidence="4">
    <location>
        <begin position="132"/>
        <end position="149"/>
    </location>
</feature>
<dbReference type="Gene3D" id="3.30.70.270">
    <property type="match status" value="1"/>
</dbReference>
<sequence>MSAPSLPPPSPPPGSSAAAPPSGPLTRTVARWVLGPAGKQRVRVSQTLLSLGVFLLFALILQAAVLLGLADERAAGVLTAFSLSTAGGFLLLIRSGLNEALHPPEPSLTLAQMVCAIVEVCGAYAVMGAARGVVIVMLMVVLTFGMFVLRPGQARAMALLAALLLATVMVLGNRLDPERHPSEVEIVHAAIAALALGSVSILTIRFGRMRARLSGQREELRQALARIHEMATRDELTGLPNRRTLREMLERRSVDAAPLAVVLIDLDHFKRINDEHGHQIGDRALCHFARLAQEELRGSTDIVGRWGGEEFLLLLPETASMSARACVDRLRQRLGRHPLPGVAPTLALSFSAGVGDCRGPDDIEAVIERADQAMYRAKEAGRGRTELE</sequence>
<dbReference type="NCBIfam" id="TIGR00254">
    <property type="entry name" value="GGDEF"/>
    <property type="match status" value="1"/>
</dbReference>
<dbReference type="EC" id="2.7.7.65" evidence="1"/>
<dbReference type="SMART" id="SM00267">
    <property type="entry name" value="GGDEF"/>
    <property type="match status" value="1"/>
</dbReference>
<dbReference type="PROSITE" id="PS50887">
    <property type="entry name" value="GGDEF"/>
    <property type="match status" value="1"/>
</dbReference>
<dbReference type="Proteomes" id="UP001516061">
    <property type="component" value="Unassembled WGS sequence"/>
</dbReference>
<feature type="transmembrane region" description="Helical" evidence="4">
    <location>
        <begin position="75"/>
        <end position="95"/>
    </location>
</feature>
<evidence type="ECO:0000259" key="5">
    <source>
        <dbReference type="PROSITE" id="PS50887"/>
    </source>
</evidence>
<dbReference type="Pfam" id="PF00990">
    <property type="entry name" value="GGDEF"/>
    <property type="match status" value="1"/>
</dbReference>
<dbReference type="EMBL" id="JABSNM010000001">
    <property type="protein sequence ID" value="NRT54706.1"/>
    <property type="molecule type" value="Genomic_DNA"/>
</dbReference>
<reference evidence="6 7" key="1">
    <citation type="submission" date="2020-05" db="EMBL/GenBank/DDBJ databases">
        <title>Genomic Encyclopedia of Type Strains, Phase IV (KMG-V): Genome sequencing to study the core and pangenomes of soil and plant-associated prokaryotes.</title>
        <authorList>
            <person name="Whitman W."/>
        </authorList>
    </citation>
    <scope>NUCLEOTIDE SEQUENCE [LARGE SCALE GENOMIC DNA]</scope>
    <source>
        <strain evidence="6 7">C29</strain>
    </source>
</reference>
<name>A0ABX2FXF4_9BURK</name>
<evidence type="ECO:0000313" key="7">
    <source>
        <dbReference type="Proteomes" id="UP001516061"/>
    </source>
</evidence>
<dbReference type="PANTHER" id="PTHR45138:SF9">
    <property type="entry name" value="DIGUANYLATE CYCLASE DGCM-RELATED"/>
    <property type="match status" value="1"/>
</dbReference>
<evidence type="ECO:0000256" key="3">
    <source>
        <dbReference type="SAM" id="MobiDB-lite"/>
    </source>
</evidence>
<gene>
    <name evidence="6" type="ORF">HNQ01_000413</name>
</gene>
<comment type="caution">
    <text evidence="6">The sequence shown here is derived from an EMBL/GenBank/DDBJ whole genome shotgun (WGS) entry which is preliminary data.</text>
</comment>
<evidence type="ECO:0000256" key="1">
    <source>
        <dbReference type="ARBA" id="ARBA00012528"/>
    </source>
</evidence>
<dbReference type="InterPro" id="IPR000160">
    <property type="entry name" value="GGDEF_dom"/>
</dbReference>